<feature type="region of interest" description="Disordered" evidence="1">
    <location>
        <begin position="123"/>
        <end position="169"/>
    </location>
</feature>
<dbReference type="EMBL" id="CADCVP010000266">
    <property type="protein sequence ID" value="CAA9510511.1"/>
    <property type="molecule type" value="Genomic_DNA"/>
</dbReference>
<feature type="compositionally biased region" description="Basic residues" evidence="1">
    <location>
        <begin position="43"/>
        <end position="67"/>
    </location>
</feature>
<evidence type="ECO:0000256" key="1">
    <source>
        <dbReference type="SAM" id="MobiDB-lite"/>
    </source>
</evidence>
<feature type="compositionally biased region" description="Basic residues" evidence="1">
    <location>
        <begin position="145"/>
        <end position="169"/>
    </location>
</feature>
<protein>
    <submittedName>
        <fullName evidence="2">Uncharacterized protein</fullName>
    </submittedName>
</protein>
<feature type="non-terminal residue" evidence="2">
    <location>
        <position position="169"/>
    </location>
</feature>
<gene>
    <name evidence="2" type="ORF">AVDCRST_MAG69-2456</name>
</gene>
<evidence type="ECO:0000313" key="2">
    <source>
        <dbReference type="EMBL" id="CAA9510511.1"/>
    </source>
</evidence>
<feature type="compositionally biased region" description="Low complexity" evidence="1">
    <location>
        <begin position="132"/>
        <end position="144"/>
    </location>
</feature>
<name>A0A6J4T0N6_9ACTN</name>
<feature type="compositionally biased region" description="Basic and acidic residues" evidence="1">
    <location>
        <begin position="68"/>
        <end position="83"/>
    </location>
</feature>
<feature type="non-terminal residue" evidence="2">
    <location>
        <position position="1"/>
    </location>
</feature>
<dbReference type="AlphaFoldDB" id="A0A6J4T0N6"/>
<accession>A0A6J4T0N6</accession>
<organism evidence="2">
    <name type="scientific">uncultured Solirubrobacteraceae bacterium</name>
    <dbReference type="NCBI Taxonomy" id="1162706"/>
    <lineage>
        <taxon>Bacteria</taxon>
        <taxon>Bacillati</taxon>
        <taxon>Actinomycetota</taxon>
        <taxon>Thermoleophilia</taxon>
        <taxon>Solirubrobacterales</taxon>
        <taxon>Solirubrobacteraceae</taxon>
        <taxon>environmental samples</taxon>
    </lineage>
</organism>
<sequence length="169" mass="18120">AGVDPGGLHAAGGGAAGAPRRGFGRGARVSTPAGRPRGIAGRSARRLSGRRRARRPRGAARRLRHRGRGDPRRASASPRDRRALGTRGAERQPGALRERSAHRVAAIALAGLGLGRRSVRARRLPGRRGARPRSALLLGAAARARPPHRLPRRVGSQRRAVRRRRRPQA</sequence>
<reference evidence="2" key="1">
    <citation type="submission" date="2020-02" db="EMBL/GenBank/DDBJ databases">
        <authorList>
            <person name="Meier V. D."/>
        </authorList>
    </citation>
    <scope>NUCLEOTIDE SEQUENCE</scope>
    <source>
        <strain evidence="2">AVDCRST_MAG69</strain>
    </source>
</reference>
<proteinExistence type="predicted"/>
<feature type="region of interest" description="Disordered" evidence="1">
    <location>
        <begin position="1"/>
        <end position="100"/>
    </location>
</feature>